<evidence type="ECO:0000313" key="9">
    <source>
        <dbReference type="EMBL" id="GLB46110.1"/>
    </source>
</evidence>
<dbReference type="InterPro" id="IPR037185">
    <property type="entry name" value="EmrE-like"/>
</dbReference>
<dbReference type="AlphaFoldDB" id="A0A9W6B028"/>
<keyword evidence="4" id="KW-0762">Sugar transport</keyword>
<dbReference type="RefSeq" id="WP_286135569.1">
    <property type="nucleotide sequence ID" value="NZ_BRPL01000002.1"/>
</dbReference>
<dbReference type="GO" id="GO:0005886">
    <property type="term" value="C:plasma membrane"/>
    <property type="evidence" value="ECO:0007669"/>
    <property type="project" value="UniProtKB-SubCell"/>
</dbReference>
<dbReference type="GO" id="GO:0015144">
    <property type="term" value="F:carbohydrate transmembrane transporter activity"/>
    <property type="evidence" value="ECO:0007669"/>
    <property type="project" value="InterPro"/>
</dbReference>
<feature type="transmembrane region" description="Helical" evidence="8">
    <location>
        <begin position="247"/>
        <end position="271"/>
    </location>
</feature>
<dbReference type="PANTHER" id="PTHR16119:SF17">
    <property type="entry name" value="TRANSMEMBRANE PROTEIN 144"/>
    <property type="match status" value="1"/>
</dbReference>
<feature type="transmembrane region" description="Helical" evidence="8">
    <location>
        <begin position="117"/>
        <end position="136"/>
    </location>
</feature>
<keyword evidence="5 8" id="KW-0812">Transmembrane</keyword>
<evidence type="ECO:0000256" key="4">
    <source>
        <dbReference type="ARBA" id="ARBA00022597"/>
    </source>
</evidence>
<dbReference type="EMBL" id="BRPL01000002">
    <property type="protein sequence ID" value="GLB46110.1"/>
    <property type="molecule type" value="Genomic_DNA"/>
</dbReference>
<dbReference type="Pfam" id="PF06800">
    <property type="entry name" value="Sugar_transport"/>
    <property type="match status" value="1"/>
</dbReference>
<evidence type="ECO:0000313" key="10">
    <source>
        <dbReference type="Proteomes" id="UP001144204"/>
    </source>
</evidence>
<feature type="transmembrane region" description="Helical" evidence="8">
    <location>
        <begin position="280"/>
        <end position="298"/>
    </location>
</feature>
<feature type="transmembrane region" description="Helical" evidence="8">
    <location>
        <begin position="182"/>
        <end position="202"/>
    </location>
</feature>
<keyword evidence="7 8" id="KW-0472">Membrane</keyword>
<evidence type="ECO:0000256" key="3">
    <source>
        <dbReference type="ARBA" id="ARBA00022448"/>
    </source>
</evidence>
<comment type="caution">
    <text evidence="9">The sequence shown here is derived from an EMBL/GenBank/DDBJ whole genome shotgun (WGS) entry which is preliminary data.</text>
</comment>
<accession>A0A9W6B028</accession>
<comment type="similarity">
    <text evidence="2">Belongs to the GRP transporter (TC 2.A.7.5) family.</text>
</comment>
<dbReference type="Proteomes" id="UP001144204">
    <property type="component" value="Unassembled WGS sequence"/>
</dbReference>
<keyword evidence="10" id="KW-1185">Reference proteome</keyword>
<reference evidence="9" key="1">
    <citation type="submission" date="2022-07" db="EMBL/GenBank/DDBJ databases">
        <authorList>
            <person name="Kouya T."/>
            <person name="Ishiyama Y."/>
        </authorList>
    </citation>
    <scope>NUCLEOTIDE SEQUENCE</scope>
    <source>
        <strain evidence="9">WR16-4</strain>
    </source>
</reference>
<dbReference type="PANTHER" id="PTHR16119">
    <property type="entry name" value="TRANSMEMBRANE PROTEIN 144"/>
    <property type="match status" value="1"/>
</dbReference>
<dbReference type="Gene3D" id="1.10.3730.20">
    <property type="match status" value="2"/>
</dbReference>
<name>A0A9W6B028_9LACO</name>
<keyword evidence="3" id="KW-0813">Transport</keyword>
<feature type="transmembrane region" description="Helical" evidence="8">
    <location>
        <begin position="57"/>
        <end position="76"/>
    </location>
</feature>
<dbReference type="InterPro" id="IPR010651">
    <property type="entry name" value="Sugar_transport"/>
</dbReference>
<feature type="transmembrane region" description="Helical" evidence="8">
    <location>
        <begin position="223"/>
        <end position="241"/>
    </location>
</feature>
<dbReference type="SUPFAM" id="SSF103481">
    <property type="entry name" value="Multidrug resistance efflux transporter EmrE"/>
    <property type="match status" value="2"/>
</dbReference>
<protein>
    <submittedName>
        <fullName evidence="9">Glucose uptake protein</fullName>
    </submittedName>
</protein>
<reference evidence="9" key="2">
    <citation type="journal article" date="2023" name="PLoS ONE">
        <title>Philodulcilactobacillus myokoensis gen. nov., sp. nov., a fructophilic, acidophilic, and agar-phobic lactic acid bacterium isolated from fermented vegetable extracts.</title>
        <authorList>
            <person name="Kouya T."/>
            <person name="Ishiyama Y."/>
            <person name="Ohashi S."/>
            <person name="Kumakubo R."/>
            <person name="Yamazaki T."/>
            <person name="Otaki T."/>
        </authorList>
    </citation>
    <scope>NUCLEOTIDE SEQUENCE</scope>
    <source>
        <strain evidence="9">WR16-4</strain>
    </source>
</reference>
<evidence type="ECO:0000256" key="8">
    <source>
        <dbReference type="SAM" id="Phobius"/>
    </source>
</evidence>
<comment type="subcellular location">
    <subcellularLocation>
        <location evidence="1">Cell membrane</location>
        <topology evidence="1">Multi-pass membrane protein</topology>
    </subcellularLocation>
</comment>
<evidence type="ECO:0000256" key="5">
    <source>
        <dbReference type="ARBA" id="ARBA00022692"/>
    </source>
</evidence>
<evidence type="ECO:0000256" key="7">
    <source>
        <dbReference type="ARBA" id="ARBA00023136"/>
    </source>
</evidence>
<evidence type="ECO:0000256" key="2">
    <source>
        <dbReference type="ARBA" id="ARBA00006117"/>
    </source>
</evidence>
<proteinExistence type="inferred from homology"/>
<feature type="transmembrane region" description="Helical" evidence="8">
    <location>
        <begin position="31"/>
        <end position="50"/>
    </location>
</feature>
<organism evidence="9 10">
    <name type="scientific">Philodulcilactobacillus myokoensis</name>
    <dbReference type="NCBI Taxonomy" id="2929573"/>
    <lineage>
        <taxon>Bacteria</taxon>
        <taxon>Bacillati</taxon>
        <taxon>Bacillota</taxon>
        <taxon>Bacilli</taxon>
        <taxon>Lactobacillales</taxon>
        <taxon>Lactobacillaceae</taxon>
        <taxon>Philodulcilactobacillus</taxon>
    </lineage>
</organism>
<sequence>MNILIALVPALTWGVGPLIVSKVGGRPINQLLGTCYGEVISGLALFFMFHPSISLSGFFWCFIGGFLWAIAQLMQFTSFTDLDVSTAMPISTGLQLIEIPLAGVIFWGEWAGGKAKLIGFSSILLLIIGIILTGIRSKGNKEHVTKKMNYKAGLALLLIGSLGYTAFSVFPRIPDASGVASLLPQTFGQFLGAVALTPIMSNSDRRHHVATVPTKAIWLNKRTLGSIIVGLLGGLGTLAYLTSLKSIGVATSFPLTQLSVVISTLGGIVILHEHKTRKELTFTFIGLALLIIAAFMISKID</sequence>
<feature type="transmembrane region" description="Helical" evidence="8">
    <location>
        <begin position="148"/>
        <end position="170"/>
    </location>
</feature>
<evidence type="ECO:0000256" key="6">
    <source>
        <dbReference type="ARBA" id="ARBA00022989"/>
    </source>
</evidence>
<gene>
    <name evidence="9" type="ORF">WR164_00890</name>
</gene>
<keyword evidence="6 8" id="KW-1133">Transmembrane helix</keyword>
<evidence type="ECO:0000256" key="1">
    <source>
        <dbReference type="ARBA" id="ARBA00004651"/>
    </source>
</evidence>